<organism evidence="3 5">
    <name type="scientific">Medicago truncatula</name>
    <name type="common">Barrel medic</name>
    <name type="synonym">Medicago tribuloides</name>
    <dbReference type="NCBI Taxonomy" id="3880"/>
    <lineage>
        <taxon>Eukaryota</taxon>
        <taxon>Viridiplantae</taxon>
        <taxon>Streptophyta</taxon>
        <taxon>Embryophyta</taxon>
        <taxon>Tracheophyta</taxon>
        <taxon>Spermatophyta</taxon>
        <taxon>Magnoliopsida</taxon>
        <taxon>eudicotyledons</taxon>
        <taxon>Gunneridae</taxon>
        <taxon>Pentapetalae</taxon>
        <taxon>rosids</taxon>
        <taxon>fabids</taxon>
        <taxon>Fabales</taxon>
        <taxon>Fabaceae</taxon>
        <taxon>Papilionoideae</taxon>
        <taxon>50 kb inversion clade</taxon>
        <taxon>NPAAA clade</taxon>
        <taxon>Hologalegina</taxon>
        <taxon>IRL clade</taxon>
        <taxon>Trifolieae</taxon>
        <taxon>Medicago</taxon>
    </lineage>
</organism>
<evidence type="ECO:0000256" key="1">
    <source>
        <dbReference type="SAM" id="MobiDB-lite"/>
    </source>
</evidence>
<accession>A0A072UI88</accession>
<dbReference type="EMBL" id="CM001220">
    <property type="protein sequence ID" value="KEH29459.1"/>
    <property type="molecule type" value="Genomic_DNA"/>
</dbReference>
<dbReference type="AlphaFoldDB" id="A0A072UI88"/>
<dbReference type="EnsemblPlants" id="KEH29459">
    <property type="protein sequence ID" value="KEH29459"/>
    <property type="gene ID" value="MTR_4g036980"/>
</dbReference>
<evidence type="ECO:0000256" key="2">
    <source>
        <dbReference type="SAM" id="Phobius"/>
    </source>
</evidence>
<feature type="region of interest" description="Disordered" evidence="1">
    <location>
        <begin position="199"/>
        <end position="236"/>
    </location>
</feature>
<evidence type="ECO:0000313" key="3">
    <source>
        <dbReference type="EMBL" id="KEH29459.1"/>
    </source>
</evidence>
<reference evidence="4" key="3">
    <citation type="submission" date="2015-04" db="UniProtKB">
        <authorList>
            <consortium name="EnsemblPlants"/>
        </authorList>
    </citation>
    <scope>IDENTIFICATION</scope>
    <source>
        <strain evidence="4">cv. Jemalong A17</strain>
    </source>
</reference>
<dbReference type="HOGENOM" id="CLU_557105_0_0_1"/>
<feature type="transmembrane region" description="Helical" evidence="2">
    <location>
        <begin position="46"/>
        <end position="72"/>
    </location>
</feature>
<keyword evidence="5" id="KW-1185">Reference proteome</keyword>
<protein>
    <submittedName>
        <fullName evidence="3">Transmembrane protein, putative</fullName>
    </submittedName>
</protein>
<gene>
    <name evidence="3" type="ordered locus">MTR_4g036980</name>
</gene>
<sequence length="490" mass="53296">MSTELPSSTKHLATSWSQMATMMTSGNSLLDTSFTFSLPVNPNNSLFLPAFMGAPCVSITLTIFLLAVPLGVSFGAENPPIIAPRKILPPSFLAPLLLYASVYSLLAVLRVFLGGDLPNSEDRLFFGDFLDLKESFAVSNLMQDFPPICKQDPLDVQMNYIKDHFASTDTTINLEDVPETMYGGVLPVAKSRKTKRKAISKDDYLEDASEQSSKKAKKAKKEKASSEVNVGSDVPTIQEEVQDLDAERVLNKRTRSGKEVASSQIAHDQPSIPKKKRKQAIRKLKVTTDAAEEEEEIDAATNLVTREVRKKKVEDAATLQKALKLAKQIKIPASSIAREDVGANAQEVTRDAEVVQEMVAIEAGSLLDIGAGVLEAVIPKASEGILNSQHTDNLIIVESGSTLSISSQSTSSTFSSDLDDVPLGQIYITIHKGLSPSTKTHKNPGVNYNTFEPMIPSVDERIGSLSQMRIDVCKGDSGVLQAFHHRQHAD</sequence>
<name>A0A072UI88_MEDTR</name>
<reference evidence="3 5" key="2">
    <citation type="journal article" date="2014" name="BMC Genomics">
        <title>An improved genome release (version Mt4.0) for the model legume Medicago truncatula.</title>
        <authorList>
            <person name="Tang H."/>
            <person name="Krishnakumar V."/>
            <person name="Bidwell S."/>
            <person name="Rosen B."/>
            <person name="Chan A."/>
            <person name="Zhou S."/>
            <person name="Gentzbittel L."/>
            <person name="Childs K.L."/>
            <person name="Yandell M."/>
            <person name="Gundlach H."/>
            <person name="Mayer K.F."/>
            <person name="Schwartz D.C."/>
            <person name="Town C.D."/>
        </authorList>
    </citation>
    <scope>GENOME REANNOTATION</scope>
    <source>
        <strain evidence="3">A17</strain>
        <strain evidence="4 5">cv. Jemalong A17</strain>
    </source>
</reference>
<evidence type="ECO:0000313" key="5">
    <source>
        <dbReference type="Proteomes" id="UP000002051"/>
    </source>
</evidence>
<feature type="transmembrane region" description="Helical" evidence="2">
    <location>
        <begin position="92"/>
        <end position="113"/>
    </location>
</feature>
<feature type="region of interest" description="Disordered" evidence="1">
    <location>
        <begin position="254"/>
        <end position="276"/>
    </location>
</feature>
<reference evidence="3 5" key="1">
    <citation type="journal article" date="2011" name="Nature">
        <title>The Medicago genome provides insight into the evolution of rhizobial symbioses.</title>
        <authorList>
            <person name="Young N.D."/>
            <person name="Debelle F."/>
            <person name="Oldroyd G.E."/>
            <person name="Geurts R."/>
            <person name="Cannon S.B."/>
            <person name="Udvardi M.K."/>
            <person name="Benedito V.A."/>
            <person name="Mayer K.F."/>
            <person name="Gouzy J."/>
            <person name="Schoof H."/>
            <person name="Van de Peer Y."/>
            <person name="Proost S."/>
            <person name="Cook D.R."/>
            <person name="Meyers B.C."/>
            <person name="Spannagl M."/>
            <person name="Cheung F."/>
            <person name="De Mita S."/>
            <person name="Krishnakumar V."/>
            <person name="Gundlach H."/>
            <person name="Zhou S."/>
            <person name="Mudge J."/>
            <person name="Bharti A.K."/>
            <person name="Murray J.D."/>
            <person name="Naoumkina M.A."/>
            <person name="Rosen B."/>
            <person name="Silverstein K.A."/>
            <person name="Tang H."/>
            <person name="Rombauts S."/>
            <person name="Zhao P.X."/>
            <person name="Zhou P."/>
            <person name="Barbe V."/>
            <person name="Bardou P."/>
            <person name="Bechner M."/>
            <person name="Bellec A."/>
            <person name="Berger A."/>
            <person name="Berges H."/>
            <person name="Bidwell S."/>
            <person name="Bisseling T."/>
            <person name="Choisne N."/>
            <person name="Couloux A."/>
            <person name="Denny R."/>
            <person name="Deshpande S."/>
            <person name="Dai X."/>
            <person name="Doyle J.J."/>
            <person name="Dudez A.M."/>
            <person name="Farmer A.D."/>
            <person name="Fouteau S."/>
            <person name="Franken C."/>
            <person name="Gibelin C."/>
            <person name="Gish J."/>
            <person name="Goldstein S."/>
            <person name="Gonzalez A.J."/>
            <person name="Green P.J."/>
            <person name="Hallab A."/>
            <person name="Hartog M."/>
            <person name="Hua A."/>
            <person name="Humphray S.J."/>
            <person name="Jeong D.H."/>
            <person name="Jing Y."/>
            <person name="Jocker A."/>
            <person name="Kenton S.M."/>
            <person name="Kim D.J."/>
            <person name="Klee K."/>
            <person name="Lai H."/>
            <person name="Lang C."/>
            <person name="Lin S."/>
            <person name="Macmil S.L."/>
            <person name="Magdelenat G."/>
            <person name="Matthews L."/>
            <person name="McCorrison J."/>
            <person name="Monaghan E.L."/>
            <person name="Mun J.H."/>
            <person name="Najar F.Z."/>
            <person name="Nicholson C."/>
            <person name="Noirot C."/>
            <person name="O'Bleness M."/>
            <person name="Paule C.R."/>
            <person name="Poulain J."/>
            <person name="Prion F."/>
            <person name="Qin B."/>
            <person name="Qu C."/>
            <person name="Retzel E.F."/>
            <person name="Riddle C."/>
            <person name="Sallet E."/>
            <person name="Samain S."/>
            <person name="Samson N."/>
            <person name="Sanders I."/>
            <person name="Saurat O."/>
            <person name="Scarpelli C."/>
            <person name="Schiex T."/>
            <person name="Segurens B."/>
            <person name="Severin A.J."/>
            <person name="Sherrier D.J."/>
            <person name="Shi R."/>
            <person name="Sims S."/>
            <person name="Singer S.R."/>
            <person name="Sinharoy S."/>
            <person name="Sterck L."/>
            <person name="Viollet A."/>
            <person name="Wang B.B."/>
            <person name="Wang K."/>
            <person name="Wang M."/>
            <person name="Wang X."/>
            <person name="Warfsmann J."/>
            <person name="Weissenbach J."/>
            <person name="White D.D."/>
            <person name="White J.D."/>
            <person name="Wiley G.B."/>
            <person name="Wincker P."/>
            <person name="Xing Y."/>
            <person name="Yang L."/>
            <person name="Yao Z."/>
            <person name="Ying F."/>
            <person name="Zhai J."/>
            <person name="Zhou L."/>
            <person name="Zuber A."/>
            <person name="Denarie J."/>
            <person name="Dixon R.A."/>
            <person name="May G.D."/>
            <person name="Schwartz D.C."/>
            <person name="Rogers J."/>
            <person name="Quetier F."/>
            <person name="Town C.D."/>
            <person name="Roe B.A."/>
        </authorList>
    </citation>
    <scope>NUCLEOTIDE SEQUENCE [LARGE SCALE GENOMIC DNA]</scope>
    <source>
        <strain evidence="3">A17</strain>
        <strain evidence="4 5">cv. Jemalong A17</strain>
    </source>
</reference>
<proteinExistence type="predicted"/>
<dbReference type="Proteomes" id="UP000002051">
    <property type="component" value="Chromosome 4"/>
</dbReference>
<keyword evidence="2" id="KW-0472">Membrane</keyword>
<keyword evidence="2 3" id="KW-0812">Transmembrane</keyword>
<evidence type="ECO:0000313" key="4">
    <source>
        <dbReference type="EnsemblPlants" id="KEH29459"/>
    </source>
</evidence>
<keyword evidence="2" id="KW-1133">Transmembrane helix</keyword>